<sequence>MKNYHFKRSSKKTLLSVMIASALYAGYPQAVFATVNEVQAVMQSSPVKGQVVDENGSPVIGATVMMKGTSLQIRADKIVPYKVQVGKKVCTIQKCTVGWEVRLPVSEITEEVTIWWK</sequence>
<name>A0A414LCM5_9BACE</name>
<protein>
    <recommendedName>
        <fullName evidence="4">TonB-dependent receptor</fullName>
    </recommendedName>
</protein>
<feature type="chain" id="PRO_5019518284" description="TonB-dependent receptor" evidence="1">
    <location>
        <begin position="34"/>
        <end position="117"/>
    </location>
</feature>
<dbReference type="InterPro" id="IPR008969">
    <property type="entry name" value="CarboxyPept-like_regulatory"/>
</dbReference>
<dbReference type="SUPFAM" id="SSF49464">
    <property type="entry name" value="Carboxypeptidase regulatory domain-like"/>
    <property type="match status" value="1"/>
</dbReference>
<comment type="caution">
    <text evidence="2">The sequence shown here is derived from an EMBL/GenBank/DDBJ whole genome shotgun (WGS) entry which is preliminary data.</text>
</comment>
<dbReference type="Proteomes" id="UP000285650">
    <property type="component" value="Unassembled WGS sequence"/>
</dbReference>
<evidence type="ECO:0000256" key="1">
    <source>
        <dbReference type="SAM" id="SignalP"/>
    </source>
</evidence>
<feature type="signal peptide" evidence="1">
    <location>
        <begin position="1"/>
        <end position="33"/>
    </location>
</feature>
<evidence type="ECO:0008006" key="4">
    <source>
        <dbReference type="Google" id="ProtNLM"/>
    </source>
</evidence>
<evidence type="ECO:0000313" key="2">
    <source>
        <dbReference type="EMBL" id="RHE92579.1"/>
    </source>
</evidence>
<reference evidence="2 3" key="1">
    <citation type="submission" date="2018-08" db="EMBL/GenBank/DDBJ databases">
        <title>A genome reference for cultivated species of the human gut microbiota.</title>
        <authorList>
            <person name="Zou Y."/>
            <person name="Xue W."/>
            <person name="Luo G."/>
        </authorList>
    </citation>
    <scope>NUCLEOTIDE SEQUENCE [LARGE SCALE GENOMIC DNA]</scope>
    <source>
        <strain evidence="2 3">AM27-17</strain>
    </source>
</reference>
<dbReference type="EMBL" id="QSKV01000005">
    <property type="protein sequence ID" value="RHE92579.1"/>
    <property type="molecule type" value="Genomic_DNA"/>
</dbReference>
<evidence type="ECO:0000313" key="3">
    <source>
        <dbReference type="Proteomes" id="UP000285650"/>
    </source>
</evidence>
<gene>
    <name evidence="2" type="ORF">DW712_08740</name>
</gene>
<accession>A0A414LCM5</accession>
<dbReference type="AlphaFoldDB" id="A0A414LCM5"/>
<organism evidence="2 3">
    <name type="scientific">Bacteroides intestinalis</name>
    <dbReference type="NCBI Taxonomy" id="329854"/>
    <lineage>
        <taxon>Bacteria</taxon>
        <taxon>Pseudomonadati</taxon>
        <taxon>Bacteroidota</taxon>
        <taxon>Bacteroidia</taxon>
        <taxon>Bacteroidales</taxon>
        <taxon>Bacteroidaceae</taxon>
        <taxon>Bacteroides</taxon>
    </lineage>
</organism>
<keyword evidence="1" id="KW-0732">Signal</keyword>
<proteinExistence type="predicted"/>